<reference evidence="1 2" key="1">
    <citation type="submission" date="2016-03" db="EMBL/GenBank/DDBJ databases">
        <title>Genome sequence of Rhodococcus kyotonensis KB10.</title>
        <authorList>
            <person name="Jeong H."/>
            <person name="Hong C.E."/>
            <person name="Jo S.H."/>
            <person name="Park J.M."/>
        </authorList>
    </citation>
    <scope>NUCLEOTIDE SEQUENCE [LARGE SCALE GENOMIC DNA]</scope>
    <source>
        <strain evidence="1 2">KB10</strain>
    </source>
</reference>
<name>A0A177Y7D1_9NOCA</name>
<evidence type="ECO:0000313" key="2">
    <source>
        <dbReference type="Proteomes" id="UP000077519"/>
    </source>
</evidence>
<proteinExistence type="predicted"/>
<organism evidence="1 2">
    <name type="scientific">Rhodococcoides kyotonense</name>
    <dbReference type="NCBI Taxonomy" id="398843"/>
    <lineage>
        <taxon>Bacteria</taxon>
        <taxon>Bacillati</taxon>
        <taxon>Actinomycetota</taxon>
        <taxon>Actinomycetes</taxon>
        <taxon>Mycobacteriales</taxon>
        <taxon>Nocardiaceae</taxon>
        <taxon>Rhodococcoides</taxon>
    </lineage>
</organism>
<sequence>MNVVGHAHSPGDGLGDETGTAVHGFVDHKGVHRFLLTKTSIEWHVFVFRTFDDRGSAECTRES</sequence>
<dbReference type="Proteomes" id="UP000077519">
    <property type="component" value="Unassembled WGS sequence"/>
</dbReference>
<dbReference type="EMBL" id="LVHI01000039">
    <property type="protein sequence ID" value="OAK51403.1"/>
    <property type="molecule type" value="Genomic_DNA"/>
</dbReference>
<comment type="caution">
    <text evidence="1">The sequence shown here is derived from an EMBL/GenBank/DDBJ whole genome shotgun (WGS) entry which is preliminary data.</text>
</comment>
<keyword evidence="2" id="KW-1185">Reference proteome</keyword>
<protein>
    <submittedName>
        <fullName evidence="1">Uncharacterized protein</fullName>
    </submittedName>
</protein>
<gene>
    <name evidence="1" type="ORF">A3K89_12495</name>
</gene>
<dbReference type="AlphaFoldDB" id="A0A177Y7D1"/>
<evidence type="ECO:0000313" key="1">
    <source>
        <dbReference type="EMBL" id="OAK51403.1"/>
    </source>
</evidence>
<accession>A0A177Y7D1</accession>